<evidence type="ECO:0000313" key="3">
    <source>
        <dbReference type="Proteomes" id="UP001649230"/>
    </source>
</evidence>
<sequence length="205" mass="22525">MKVQRIFTLMLVFFGLSTATVVASSIWGNYEGFSIARLSINDETQEFSDSDVPPLIVNGKTMLPLRSLTKSLEAMVKWDNTNKTVSIYKPNVHMIVASSIDNEFNITGPFSVVKKGGSHSFVILAQVDNLSTSISSVRVSIESPSGQEVGTFVPDKKPSGSSFWLPALFNGVSFDEYGNYKVKFEMQLDDSSGYVVVSEKQILSN</sequence>
<dbReference type="InterPro" id="IPR012854">
    <property type="entry name" value="Cu_amine_oxidase-like_N"/>
</dbReference>
<protein>
    <submittedName>
        <fullName evidence="2">Copper amine oxidase N-terminal domain-containing protein</fullName>
    </submittedName>
</protein>
<reference evidence="2 3" key="1">
    <citation type="journal article" date="2024" name="Int. J. Syst. Evol. Microbiol.">
        <title>Paenibacillus hexagrammi sp. nov., a novel bacterium isolated from the gut content of Hexagrammos agrammus.</title>
        <authorList>
            <person name="Jung H.K."/>
            <person name="Kim D.G."/>
            <person name="Zin H."/>
            <person name="Park J."/>
            <person name="Jung H."/>
            <person name="Kim Y.O."/>
            <person name="Kong H.J."/>
            <person name="Kim J.W."/>
            <person name="Kim Y.S."/>
        </authorList>
    </citation>
    <scope>NUCLEOTIDE SEQUENCE [LARGE SCALE GENOMIC DNA]</scope>
    <source>
        <strain evidence="2 3">YPD9-1</strain>
    </source>
</reference>
<proteinExistence type="predicted"/>
<dbReference type="EMBL" id="CP090978">
    <property type="protein sequence ID" value="UJF35219.1"/>
    <property type="molecule type" value="Genomic_DNA"/>
</dbReference>
<evidence type="ECO:0000259" key="1">
    <source>
        <dbReference type="Pfam" id="PF07833"/>
    </source>
</evidence>
<organism evidence="2 3">
    <name type="scientific">Paenibacillus hexagrammi</name>
    <dbReference type="NCBI Taxonomy" id="2908839"/>
    <lineage>
        <taxon>Bacteria</taxon>
        <taxon>Bacillati</taxon>
        <taxon>Bacillota</taxon>
        <taxon>Bacilli</taxon>
        <taxon>Bacillales</taxon>
        <taxon>Paenibacillaceae</taxon>
        <taxon>Paenibacillus</taxon>
    </lineage>
</organism>
<gene>
    <name evidence="2" type="ORF">L0M14_08880</name>
</gene>
<dbReference type="InterPro" id="IPR036582">
    <property type="entry name" value="Mao_N_sf"/>
</dbReference>
<dbReference type="Pfam" id="PF07833">
    <property type="entry name" value="Cu_amine_oxidN1"/>
    <property type="match status" value="1"/>
</dbReference>
<feature type="domain" description="Copper amine oxidase-like N-terminal" evidence="1">
    <location>
        <begin position="49"/>
        <end position="95"/>
    </location>
</feature>
<dbReference type="RefSeq" id="WP_235121789.1">
    <property type="nucleotide sequence ID" value="NZ_CP090978.1"/>
</dbReference>
<keyword evidence="3" id="KW-1185">Reference proteome</keyword>
<dbReference type="SUPFAM" id="SSF55383">
    <property type="entry name" value="Copper amine oxidase, domain N"/>
    <property type="match status" value="1"/>
</dbReference>
<name>A0ABY3SMJ5_9BACL</name>
<dbReference type="Proteomes" id="UP001649230">
    <property type="component" value="Chromosome"/>
</dbReference>
<evidence type="ECO:0000313" key="2">
    <source>
        <dbReference type="EMBL" id="UJF35219.1"/>
    </source>
</evidence>
<accession>A0ABY3SMJ5</accession>